<evidence type="ECO:0000256" key="3">
    <source>
        <dbReference type="ARBA" id="ARBA00022679"/>
    </source>
</evidence>
<evidence type="ECO:0000256" key="4">
    <source>
        <dbReference type="ARBA" id="ARBA00022741"/>
    </source>
</evidence>
<evidence type="ECO:0000256" key="7">
    <source>
        <dbReference type="ARBA" id="ARBA00023137"/>
    </source>
</evidence>
<dbReference type="Proteomes" id="UP000236075">
    <property type="component" value="Unassembled WGS sequence"/>
</dbReference>
<dbReference type="Pfam" id="PF13614">
    <property type="entry name" value="AAA_31"/>
    <property type="match status" value="1"/>
</dbReference>
<evidence type="ECO:0000256" key="8">
    <source>
        <dbReference type="ARBA" id="ARBA00051245"/>
    </source>
</evidence>
<dbReference type="RefSeq" id="WP_102747901.1">
    <property type="nucleotide sequence ID" value="NZ_PJLB01000004.1"/>
</dbReference>
<dbReference type="Gene3D" id="3.40.50.300">
    <property type="entry name" value="P-loop containing nucleotide triphosphate hydrolases"/>
    <property type="match status" value="1"/>
</dbReference>
<dbReference type="EC" id="2.7.10.2" evidence="2"/>
<dbReference type="GO" id="GO:0004715">
    <property type="term" value="F:non-membrane spanning protein tyrosine kinase activity"/>
    <property type="evidence" value="ECO:0007669"/>
    <property type="project" value="UniProtKB-EC"/>
</dbReference>
<keyword evidence="7" id="KW-0829">Tyrosine-protein kinase</keyword>
<dbReference type="CDD" id="cd05387">
    <property type="entry name" value="BY-kinase"/>
    <property type="match status" value="1"/>
</dbReference>
<evidence type="ECO:0000313" key="12">
    <source>
        <dbReference type="EMBL" id="PND04965.1"/>
    </source>
</evidence>
<dbReference type="InterPro" id="IPR005702">
    <property type="entry name" value="Wzc-like_C"/>
</dbReference>
<dbReference type="AlphaFoldDB" id="A0AAX0WP53"/>
<evidence type="ECO:0000256" key="1">
    <source>
        <dbReference type="ARBA" id="ARBA00007316"/>
    </source>
</evidence>
<comment type="catalytic activity">
    <reaction evidence="8">
        <text>L-tyrosyl-[protein] + ATP = O-phospho-L-tyrosyl-[protein] + ADP + H(+)</text>
        <dbReference type="Rhea" id="RHEA:10596"/>
        <dbReference type="Rhea" id="RHEA-COMP:10136"/>
        <dbReference type="Rhea" id="RHEA-COMP:20101"/>
        <dbReference type="ChEBI" id="CHEBI:15378"/>
        <dbReference type="ChEBI" id="CHEBI:30616"/>
        <dbReference type="ChEBI" id="CHEBI:46858"/>
        <dbReference type="ChEBI" id="CHEBI:61978"/>
        <dbReference type="ChEBI" id="CHEBI:456216"/>
        <dbReference type="EC" id="2.7.10.2"/>
    </reaction>
</comment>
<dbReference type="Pfam" id="PF13807">
    <property type="entry name" value="GNVR"/>
    <property type="match status" value="1"/>
</dbReference>
<keyword evidence="9" id="KW-1133">Transmembrane helix</keyword>
<keyword evidence="3" id="KW-0808">Transferase</keyword>
<evidence type="ECO:0000256" key="5">
    <source>
        <dbReference type="ARBA" id="ARBA00022777"/>
    </source>
</evidence>
<dbReference type="EMBL" id="PJLB01000004">
    <property type="protein sequence ID" value="PND04965.1"/>
    <property type="molecule type" value="Genomic_DNA"/>
</dbReference>
<organism evidence="12 13">
    <name type="scientific">Akkermansia muciniphila</name>
    <dbReference type="NCBI Taxonomy" id="239935"/>
    <lineage>
        <taxon>Bacteria</taxon>
        <taxon>Pseudomonadati</taxon>
        <taxon>Verrucomicrobiota</taxon>
        <taxon>Verrucomicrobiia</taxon>
        <taxon>Verrucomicrobiales</taxon>
        <taxon>Akkermansiaceae</taxon>
        <taxon>Akkermansia</taxon>
    </lineage>
</organism>
<dbReference type="InterPro" id="IPR025669">
    <property type="entry name" value="AAA_dom"/>
</dbReference>
<evidence type="ECO:0000313" key="13">
    <source>
        <dbReference type="Proteomes" id="UP000236075"/>
    </source>
</evidence>
<dbReference type="GO" id="GO:0005886">
    <property type="term" value="C:plasma membrane"/>
    <property type="evidence" value="ECO:0007669"/>
    <property type="project" value="TreeGrafter"/>
</dbReference>
<dbReference type="InterPro" id="IPR027417">
    <property type="entry name" value="P-loop_NTPase"/>
</dbReference>
<keyword evidence="9" id="KW-0472">Membrane</keyword>
<dbReference type="PANTHER" id="PTHR32309">
    <property type="entry name" value="TYROSINE-PROTEIN KINASE"/>
    <property type="match status" value="1"/>
</dbReference>
<proteinExistence type="inferred from homology"/>
<sequence>MTNNTAPTPPVTENTEETALSLDTVLTILRRYWFIIILAALAGGTAAYYLAGKQNYIYQKTASVLMRDAKTGSDASSERIMAELNIDPNAANLANESLVLKSTALMNKVVEDLNLNTSYWQKKDFRELDLYHATPLLVHFEQIDKQRACTLHITPLDEKRFTLGHPNDQGELILLEGFYGKPLTLPFATISVHPTSLMTDAWNGKAVIVRHSPVLETANALLRGLTITRPDSKESSLLEMTLTSSNPQKAEDTLNHLIQVYNQISKDERNKASLKTKIFIRDRLKELGASLSDVDKKLTEFKTKSDIVKDADTTMSADFSTSQALEKEIFDLETQIKLASTLADNLKESERKQGLISVETGLPDSGIARQIEHYNEAYLEYQKIAGSAGSQNPIAVSLRERMNSTRAAANKALSNYRSNLDLKLNQLIDKRNSLTERLTETAIKEQEIIPLIREHKVKEELYLMLLSKEQENALAMAVTESNARVLETAHGSNLPISPKTIKYVAGGTAGGALLSILAFMGAAMLNNKVNNKHDLPAANRQPVIAELPQMSKKESKNTKLFIQDEHSVIAECFHILRNNVDSMLPRPEQGGHVILVTSTLPGEGKTFTSANLAAAFAYAGKKVLLIDGDFRKSSLTRRLGGSGRKGLTSILLQQTTDTTGIIRPLGENSRGMDILYTGPMVPNPVTLLSHPLLGHILGILKKQYDAVIIDAPPYGILADTAILASLSDITLYAVRSGKIDKRYLLQIQQLADQGKLPNMAYIINGVNFKSASYSYYGYGYGYQYGYGTKEPQQTSRKQDK</sequence>
<dbReference type="SUPFAM" id="SSF52540">
    <property type="entry name" value="P-loop containing nucleoside triphosphate hydrolases"/>
    <property type="match status" value="1"/>
</dbReference>
<keyword evidence="5" id="KW-0418">Kinase</keyword>
<feature type="domain" description="AAA" evidence="10">
    <location>
        <begin position="593"/>
        <end position="725"/>
    </location>
</feature>
<feature type="transmembrane region" description="Helical" evidence="9">
    <location>
        <begin position="32"/>
        <end position="51"/>
    </location>
</feature>
<reference evidence="12 13" key="1">
    <citation type="journal article" date="2017" name="BMC Genomics">
        <title>Genome sequencing of 39 Akkermansia muciniphila isolates reveals its population structure, genomic and functional diverisity, and global distribution in mammalian gut microbiotas.</title>
        <authorList>
            <person name="Guo X."/>
            <person name="Li S."/>
            <person name="Zhang J."/>
            <person name="Wu F."/>
            <person name="Li X."/>
            <person name="Wu D."/>
            <person name="Zhang M."/>
            <person name="Ou Z."/>
            <person name="Jie Z."/>
            <person name="Yan Q."/>
            <person name="Li P."/>
            <person name="Yi J."/>
            <person name="Peng Y."/>
        </authorList>
    </citation>
    <scope>NUCLEOTIDE SEQUENCE [LARGE SCALE GENOMIC DNA]</scope>
    <source>
        <strain evidence="12 13">GP28</strain>
    </source>
</reference>
<name>A0AAX0WP53_9BACT</name>
<comment type="caution">
    <text evidence="12">The sequence shown here is derived from an EMBL/GenBank/DDBJ whole genome shotgun (WGS) entry which is preliminary data.</text>
</comment>
<gene>
    <name evidence="12" type="ORF">CXT95_00600</name>
</gene>
<keyword evidence="9" id="KW-0812">Transmembrane</keyword>
<dbReference type="GO" id="GO:0005524">
    <property type="term" value="F:ATP binding"/>
    <property type="evidence" value="ECO:0007669"/>
    <property type="project" value="UniProtKB-KW"/>
</dbReference>
<accession>A0AAX0WP53</accession>
<keyword evidence="6" id="KW-0067">ATP-binding</keyword>
<evidence type="ECO:0000256" key="9">
    <source>
        <dbReference type="SAM" id="Phobius"/>
    </source>
</evidence>
<evidence type="ECO:0000259" key="11">
    <source>
        <dbReference type="Pfam" id="PF13807"/>
    </source>
</evidence>
<protein>
    <recommendedName>
        <fullName evidence="2">non-specific protein-tyrosine kinase</fullName>
        <ecNumber evidence="2">2.7.10.2</ecNumber>
    </recommendedName>
</protein>
<feature type="transmembrane region" description="Helical" evidence="9">
    <location>
        <begin position="503"/>
        <end position="525"/>
    </location>
</feature>
<dbReference type="NCBIfam" id="TIGR01007">
    <property type="entry name" value="eps_fam"/>
    <property type="match status" value="1"/>
</dbReference>
<evidence type="ECO:0000256" key="6">
    <source>
        <dbReference type="ARBA" id="ARBA00022840"/>
    </source>
</evidence>
<dbReference type="InterPro" id="IPR032807">
    <property type="entry name" value="GNVR"/>
</dbReference>
<dbReference type="InterPro" id="IPR050445">
    <property type="entry name" value="Bact_polysacc_biosynth/exp"/>
</dbReference>
<dbReference type="PANTHER" id="PTHR32309:SF13">
    <property type="entry name" value="FERRIC ENTEROBACTIN TRANSPORT PROTEIN FEPE"/>
    <property type="match status" value="1"/>
</dbReference>
<comment type="similarity">
    <text evidence="1">Belongs to the CpsD/CapB family.</text>
</comment>
<feature type="domain" description="Tyrosine-protein kinase G-rich" evidence="11">
    <location>
        <begin position="445"/>
        <end position="518"/>
    </location>
</feature>
<evidence type="ECO:0000259" key="10">
    <source>
        <dbReference type="Pfam" id="PF13614"/>
    </source>
</evidence>
<evidence type="ECO:0000256" key="2">
    <source>
        <dbReference type="ARBA" id="ARBA00011903"/>
    </source>
</evidence>
<keyword evidence="4" id="KW-0547">Nucleotide-binding</keyword>